<dbReference type="GO" id="GO:0032787">
    <property type="term" value="P:monocarboxylic acid metabolic process"/>
    <property type="evidence" value="ECO:0007669"/>
    <property type="project" value="UniProtKB-ARBA"/>
</dbReference>
<evidence type="ECO:0000313" key="2">
    <source>
        <dbReference type="EMBL" id="GGG89603.1"/>
    </source>
</evidence>
<dbReference type="SUPFAM" id="SSF51735">
    <property type="entry name" value="NAD(P)-binding Rossmann-fold domains"/>
    <property type="match status" value="1"/>
</dbReference>
<dbReference type="PRINTS" id="PR00081">
    <property type="entry name" value="GDHRDH"/>
</dbReference>
<reference evidence="2" key="2">
    <citation type="submission" date="2020-09" db="EMBL/GenBank/DDBJ databases">
        <authorList>
            <person name="Sun Q."/>
            <person name="Zhou Y."/>
        </authorList>
    </citation>
    <scope>NUCLEOTIDE SEQUENCE</scope>
    <source>
        <strain evidence="2">CGMCC 1.12195</strain>
    </source>
</reference>
<gene>
    <name evidence="2" type="ORF">GCM10007415_24760</name>
</gene>
<dbReference type="PRINTS" id="PR00080">
    <property type="entry name" value="SDRFAMILY"/>
</dbReference>
<dbReference type="AlphaFoldDB" id="A0A917HUN7"/>
<evidence type="ECO:0000256" key="1">
    <source>
        <dbReference type="ARBA" id="ARBA00006484"/>
    </source>
</evidence>
<dbReference type="CDD" id="cd05233">
    <property type="entry name" value="SDR_c"/>
    <property type="match status" value="1"/>
</dbReference>
<dbReference type="FunFam" id="3.40.50.720:FF:000084">
    <property type="entry name" value="Short-chain dehydrogenase reductase"/>
    <property type="match status" value="1"/>
</dbReference>
<dbReference type="InterPro" id="IPR020904">
    <property type="entry name" value="Sc_DH/Rdtase_CS"/>
</dbReference>
<dbReference type="Gene3D" id="3.40.50.720">
    <property type="entry name" value="NAD(P)-binding Rossmann-like Domain"/>
    <property type="match status" value="1"/>
</dbReference>
<dbReference type="Proteomes" id="UP000660862">
    <property type="component" value="Unassembled WGS sequence"/>
</dbReference>
<name>A0A917HUN7_9SPHI</name>
<dbReference type="RefSeq" id="WP_188506361.1">
    <property type="nucleotide sequence ID" value="NZ_BMER01000002.1"/>
</dbReference>
<dbReference type="InterPro" id="IPR002347">
    <property type="entry name" value="SDR_fam"/>
</dbReference>
<reference evidence="2" key="1">
    <citation type="journal article" date="2014" name="Int. J. Syst. Evol. Microbiol.">
        <title>Complete genome sequence of Corynebacterium casei LMG S-19264T (=DSM 44701T), isolated from a smear-ripened cheese.</title>
        <authorList>
            <consortium name="US DOE Joint Genome Institute (JGI-PGF)"/>
            <person name="Walter F."/>
            <person name="Albersmeier A."/>
            <person name="Kalinowski J."/>
            <person name="Ruckert C."/>
        </authorList>
    </citation>
    <scope>NUCLEOTIDE SEQUENCE</scope>
    <source>
        <strain evidence="2">CGMCC 1.12195</strain>
    </source>
</reference>
<proteinExistence type="inferred from homology"/>
<sequence length="254" mass="27537">MKLASKVAIITGASQSIGKGIALRFAREGAKVVVNYLSNKKLAEAVVAEIIENGGDAMAYGADVASEQEVQAMVEATVARFGTIDILVNNAAIDPRQKWNEISVADWDRVMANNVRSQFVCCKAVYPYMQRQQYGKIINVSSVTYWFGKTNYVHYVASKGAIIGFTRALAREIGGDNITVNCITPGAVKTETELAKVGSEAAQDEAEAELKTLQSIPRRQLIDDLDGAFVFLASSDSDFITGQTLNVDGGWMMH</sequence>
<keyword evidence="3" id="KW-1185">Reference proteome</keyword>
<dbReference type="InterPro" id="IPR036291">
    <property type="entry name" value="NAD(P)-bd_dom_sf"/>
</dbReference>
<dbReference type="NCBIfam" id="NF005559">
    <property type="entry name" value="PRK07231.1"/>
    <property type="match status" value="1"/>
</dbReference>
<dbReference type="PANTHER" id="PTHR42879:SF2">
    <property type="entry name" value="3-OXOACYL-[ACYL-CARRIER-PROTEIN] REDUCTASE FABG"/>
    <property type="match status" value="1"/>
</dbReference>
<dbReference type="PANTHER" id="PTHR42879">
    <property type="entry name" value="3-OXOACYL-(ACYL-CARRIER-PROTEIN) REDUCTASE"/>
    <property type="match status" value="1"/>
</dbReference>
<dbReference type="EMBL" id="BMER01000002">
    <property type="protein sequence ID" value="GGG89603.1"/>
    <property type="molecule type" value="Genomic_DNA"/>
</dbReference>
<dbReference type="PROSITE" id="PS00061">
    <property type="entry name" value="ADH_SHORT"/>
    <property type="match status" value="1"/>
</dbReference>
<evidence type="ECO:0000313" key="3">
    <source>
        <dbReference type="Proteomes" id="UP000660862"/>
    </source>
</evidence>
<accession>A0A917HUN7</accession>
<protein>
    <submittedName>
        <fullName evidence="2">3-oxoacyl-ACP reductase</fullName>
    </submittedName>
</protein>
<dbReference type="InterPro" id="IPR050259">
    <property type="entry name" value="SDR"/>
</dbReference>
<comment type="similarity">
    <text evidence="1">Belongs to the short-chain dehydrogenases/reductases (SDR) family.</text>
</comment>
<organism evidence="2 3">
    <name type="scientific">Parapedobacter pyrenivorans</name>
    <dbReference type="NCBI Taxonomy" id="1305674"/>
    <lineage>
        <taxon>Bacteria</taxon>
        <taxon>Pseudomonadati</taxon>
        <taxon>Bacteroidota</taxon>
        <taxon>Sphingobacteriia</taxon>
        <taxon>Sphingobacteriales</taxon>
        <taxon>Sphingobacteriaceae</taxon>
        <taxon>Parapedobacter</taxon>
    </lineage>
</organism>
<dbReference type="Pfam" id="PF13561">
    <property type="entry name" value="adh_short_C2"/>
    <property type="match status" value="1"/>
</dbReference>
<comment type="caution">
    <text evidence="2">The sequence shown here is derived from an EMBL/GenBank/DDBJ whole genome shotgun (WGS) entry which is preliminary data.</text>
</comment>